<proteinExistence type="inferred from homology"/>
<evidence type="ECO:0000256" key="2">
    <source>
        <dbReference type="ARBA" id="ARBA00008585"/>
    </source>
</evidence>
<evidence type="ECO:0000313" key="9">
    <source>
        <dbReference type="Proteomes" id="UP000593566"/>
    </source>
</evidence>
<dbReference type="Pfam" id="PF10345">
    <property type="entry name" value="Cohesin_load"/>
    <property type="match status" value="1"/>
</dbReference>
<evidence type="ECO:0000256" key="5">
    <source>
        <dbReference type="ARBA" id="ARBA00022829"/>
    </source>
</evidence>
<dbReference type="GO" id="GO:0007064">
    <property type="term" value="P:mitotic sister chromatid cohesion"/>
    <property type="evidence" value="ECO:0007669"/>
    <property type="project" value="InterPro"/>
</dbReference>
<keyword evidence="5" id="KW-0159">Chromosome partition</keyword>
<gene>
    <name evidence="8" type="ORF">HO133_000245</name>
</gene>
<accession>A0A8H6CHA8</accession>
<dbReference type="GO" id="GO:0005634">
    <property type="term" value="C:nucleus"/>
    <property type="evidence" value="ECO:0007669"/>
    <property type="project" value="UniProtKB-SubCell"/>
</dbReference>
<organism evidence="8 9">
    <name type="scientific">Letharia lupina</name>
    <dbReference type="NCBI Taxonomy" id="560253"/>
    <lineage>
        <taxon>Eukaryota</taxon>
        <taxon>Fungi</taxon>
        <taxon>Dikarya</taxon>
        <taxon>Ascomycota</taxon>
        <taxon>Pezizomycotina</taxon>
        <taxon>Lecanoromycetes</taxon>
        <taxon>OSLEUM clade</taxon>
        <taxon>Lecanoromycetidae</taxon>
        <taxon>Lecanorales</taxon>
        <taxon>Lecanorineae</taxon>
        <taxon>Parmeliaceae</taxon>
        <taxon>Letharia</taxon>
    </lineage>
</organism>
<evidence type="ECO:0000256" key="6">
    <source>
        <dbReference type="ARBA" id="ARBA00023242"/>
    </source>
</evidence>
<protein>
    <recommendedName>
        <fullName evidence="10">Cohesin loading factor</fullName>
    </recommendedName>
</protein>
<comment type="subcellular location">
    <subcellularLocation>
        <location evidence="1">Nucleus</location>
    </subcellularLocation>
</comment>
<keyword evidence="3" id="KW-0132">Cell division</keyword>
<sequence>MAYQPQDPYNRQAAIRQLLSNPQYEAQYPLQQSSRPTSDTYDPYHANACQANSTIAPSGGALQHRQPIPQLQTQQRAYAVAIPAPSDPTHQLAVYASNGYTGSQTMPPPPPYHTPLDYQLLLLSLAEEYFAAAHGYGSMADIVRRETETQSYYKMMATGLGCLEVVLKHFKMQPEREAIVRLRYATILFEETENTIEADEALGKGIVLCDRHRFFDLKYNMQHLLARILFSKTPRAAFKFLDGILKDAEAYQHIAWVYAFRFLKVSMHLELSSHQDLIAALNLLKSIISISSDYGDKVILAVATTLEALTCLKISSNAEYIEEAQRALAGVRSLQLDPATGELHQLTVLISFVDLCCQLQQFEPHQAVSKMQIMQNALKTVDSSRLWTDDGSFAIPIPATRMPSCKSQSGVVRRRNNDSIVLMFNWMPKEDIYNVGYLLGGASMANRNTVDGQKSEHMLEEGIKRLEWTQREHSKVPKSIALASSQQTWREHMTCYMRLYLAFTLCARTSWSAAKEQQAKIEASVGSMVNTPEPLLLLTVYLEAVIYQGIGNLTEALSLYQSSILSLPAPPEQRSRSQISLDISILSTLNTILIIRSPSHPQNHLVPSLVSNLELLCLQNRNHQICSAYHLVAATTSSDTILLTKQYLQSALQASKQTDNKHLMCMVLNFMSWKFFRGVVGEQAERSARASQNLAQQCMNVLWMSVSAGLLGDTLEVAGRNEEAERAKQSGLKTSANLPQALQEAMNGRFDGHDVPMQEEGENYEVTMKVKG</sequence>
<name>A0A8H6CHA8_9LECA</name>
<evidence type="ECO:0000256" key="4">
    <source>
        <dbReference type="ARBA" id="ARBA00022776"/>
    </source>
</evidence>
<dbReference type="RefSeq" id="XP_037152620.1">
    <property type="nucleotide sequence ID" value="XM_037291185.1"/>
</dbReference>
<keyword evidence="4" id="KW-0498">Mitosis</keyword>
<keyword evidence="9" id="KW-1185">Reference proteome</keyword>
<dbReference type="PANTHER" id="PTHR21394">
    <property type="entry name" value="MAU2 CHROMATID COHESION FACTOR HOMOLOG"/>
    <property type="match status" value="1"/>
</dbReference>
<dbReference type="Proteomes" id="UP000593566">
    <property type="component" value="Unassembled WGS sequence"/>
</dbReference>
<dbReference type="GO" id="GO:0051301">
    <property type="term" value="P:cell division"/>
    <property type="evidence" value="ECO:0007669"/>
    <property type="project" value="UniProtKB-KW"/>
</dbReference>
<dbReference type="EMBL" id="JACCJB010000010">
    <property type="protein sequence ID" value="KAF6223403.1"/>
    <property type="molecule type" value="Genomic_DNA"/>
</dbReference>
<keyword evidence="6" id="KW-0539">Nucleus</keyword>
<dbReference type="GO" id="GO:0007059">
    <property type="term" value="P:chromosome segregation"/>
    <property type="evidence" value="ECO:0007669"/>
    <property type="project" value="UniProtKB-KW"/>
</dbReference>
<dbReference type="AlphaFoldDB" id="A0A8H6CHA8"/>
<evidence type="ECO:0000313" key="8">
    <source>
        <dbReference type="EMBL" id="KAF6223403.1"/>
    </source>
</evidence>
<evidence type="ECO:0000256" key="1">
    <source>
        <dbReference type="ARBA" id="ARBA00004123"/>
    </source>
</evidence>
<reference evidence="8 9" key="1">
    <citation type="journal article" date="2020" name="Genomics">
        <title>Complete, high-quality genomes from long-read metagenomic sequencing of two wolf lichen thalli reveals enigmatic genome architecture.</title>
        <authorList>
            <person name="McKenzie S.K."/>
            <person name="Walston R.F."/>
            <person name="Allen J.L."/>
        </authorList>
    </citation>
    <scope>NUCLEOTIDE SEQUENCE [LARGE SCALE GENOMIC DNA]</scope>
    <source>
        <strain evidence="8">WasteWater1</strain>
    </source>
</reference>
<dbReference type="InterPro" id="IPR019440">
    <property type="entry name" value="MAU2"/>
</dbReference>
<comment type="caution">
    <text evidence="8">The sequence shown here is derived from an EMBL/GenBank/DDBJ whole genome shotgun (WGS) entry which is preliminary data.</text>
</comment>
<dbReference type="GeneID" id="59328664"/>
<evidence type="ECO:0000256" key="3">
    <source>
        <dbReference type="ARBA" id="ARBA00022618"/>
    </source>
</evidence>
<keyword evidence="7" id="KW-0131">Cell cycle</keyword>
<comment type="similarity">
    <text evidence="2">Belongs to the SCC4/mau-2 family.</text>
</comment>
<evidence type="ECO:0008006" key="10">
    <source>
        <dbReference type="Google" id="ProtNLM"/>
    </source>
</evidence>
<evidence type="ECO:0000256" key="7">
    <source>
        <dbReference type="ARBA" id="ARBA00023306"/>
    </source>
</evidence>